<dbReference type="InterPro" id="IPR052900">
    <property type="entry name" value="Phospholipid_Metab_Enz"/>
</dbReference>
<feature type="region of interest" description="Disordered" evidence="2">
    <location>
        <begin position="28"/>
        <end position="52"/>
    </location>
</feature>
<reference evidence="5 6" key="1">
    <citation type="submission" date="2024-07" db="EMBL/GenBank/DDBJ databases">
        <authorList>
            <person name="Ren Q."/>
        </authorList>
    </citation>
    <scope>NUCLEOTIDE SEQUENCE [LARGE SCALE GENOMIC DNA]</scope>
    <source>
        <strain evidence="5 6">REN37</strain>
    </source>
</reference>
<dbReference type="InterPro" id="IPR029052">
    <property type="entry name" value="Metallo-depent_PP-like"/>
</dbReference>
<sequence length="564" mass="63725">MKRRDFIKGSAMAGLSLGLLSACGGESSSGNNLTQPSLPNMPAYDGPNPFQHGVASGDPWPRQVILWTRLTAPGLDEVPVIVEVATDPLMVNVIYQGFDYARSDSDFTIKMDPLLPEPDTTYYYRFNSLGFYSPLGRTRTSPESDAVVDRARFALVSCSNYPYGYFNAYRKVAQRADLSAVIHLGDYIYEYGPGEYEDAKLKSQRPLDPPHPIVTLEDYRRRYALYRGDMDLQECHRQHPFICVWDDHEVADNSWREGAANHNNGQGDYADRKRAAVRAYHEWMPIRAVLPDDLVRIYRTFDYGQLLSLIMLDTRLIGRDRQATLPHETRDPNRTLLGLEQERWLFDEMERSQSRGAHWHILGQQVMMAHLTLGAVIDNPNWDVGGGIKINYDQWDGYYHSRKAVLDRIDALALDNTVVLTGDIHSSWAFDLSPDPGNLFAYNPFNGDGSKAVEFVVPAVSSPAAPTKGLSDLAFAFLYSANPHLKWVDLFHRGYVVLDITPEHCQADWFHLKTVQERSNEETFARSYQTATGRNRVSRVKQPSAPLPNPAPLAPRLLDQEVVA</sequence>
<keyword evidence="6" id="KW-1185">Reference proteome</keyword>
<dbReference type="InterPro" id="IPR038607">
    <property type="entry name" value="PhoD-like_sf"/>
</dbReference>
<feature type="domain" description="PhoD-like phosphatase metallophosphatase" evidence="3">
    <location>
        <begin position="153"/>
        <end position="509"/>
    </location>
</feature>
<dbReference type="CDD" id="cd07389">
    <property type="entry name" value="MPP_PhoD"/>
    <property type="match status" value="1"/>
</dbReference>
<proteinExistence type="predicted"/>
<evidence type="ECO:0000313" key="6">
    <source>
        <dbReference type="Proteomes" id="UP001562065"/>
    </source>
</evidence>
<dbReference type="Proteomes" id="UP001562065">
    <property type="component" value="Unassembled WGS sequence"/>
</dbReference>
<dbReference type="InterPro" id="IPR018946">
    <property type="entry name" value="PhoD-like_MPP"/>
</dbReference>
<dbReference type="Pfam" id="PF09423">
    <property type="entry name" value="PhoD"/>
    <property type="match status" value="1"/>
</dbReference>
<feature type="region of interest" description="Disordered" evidence="2">
    <location>
        <begin position="527"/>
        <end position="553"/>
    </location>
</feature>
<dbReference type="EMBL" id="JBGCUO010000001">
    <property type="protein sequence ID" value="MEY1661374.1"/>
    <property type="molecule type" value="Genomic_DNA"/>
</dbReference>
<dbReference type="InterPro" id="IPR019546">
    <property type="entry name" value="TAT_signal_bac_arc"/>
</dbReference>
<keyword evidence="1" id="KW-0732">Signal</keyword>
<dbReference type="RefSeq" id="WP_369454631.1">
    <property type="nucleotide sequence ID" value="NZ_JBGCUO010000001.1"/>
</dbReference>
<dbReference type="Gene3D" id="2.60.40.380">
    <property type="entry name" value="Purple acid phosphatase-like, N-terminal"/>
    <property type="match status" value="1"/>
</dbReference>
<organism evidence="5 6">
    <name type="scientific">Isoalcanivorax beigongshangi</name>
    <dbReference type="NCBI Taxonomy" id="3238810"/>
    <lineage>
        <taxon>Bacteria</taxon>
        <taxon>Pseudomonadati</taxon>
        <taxon>Pseudomonadota</taxon>
        <taxon>Gammaproteobacteria</taxon>
        <taxon>Oceanospirillales</taxon>
        <taxon>Alcanivoracaceae</taxon>
        <taxon>Isoalcanivorax</taxon>
    </lineage>
</organism>
<evidence type="ECO:0000256" key="2">
    <source>
        <dbReference type="SAM" id="MobiDB-lite"/>
    </source>
</evidence>
<feature type="domain" description="Phospholipase D N-terminal" evidence="4">
    <location>
        <begin position="52"/>
        <end position="140"/>
    </location>
</feature>
<dbReference type="NCBIfam" id="TIGR01409">
    <property type="entry name" value="TAT_signal_seq"/>
    <property type="match status" value="1"/>
</dbReference>
<dbReference type="InterPro" id="IPR032093">
    <property type="entry name" value="PhoD_N"/>
</dbReference>
<name>A0ABV4AEW9_9GAMM</name>
<evidence type="ECO:0000313" key="5">
    <source>
        <dbReference type="EMBL" id="MEY1661374.1"/>
    </source>
</evidence>
<gene>
    <name evidence="5" type="ORF">AB5I84_04340</name>
</gene>
<comment type="caution">
    <text evidence="5">The sequence shown here is derived from an EMBL/GenBank/DDBJ whole genome shotgun (WGS) entry which is preliminary data.</text>
</comment>
<evidence type="ECO:0000259" key="4">
    <source>
        <dbReference type="Pfam" id="PF16655"/>
    </source>
</evidence>
<dbReference type="SUPFAM" id="SSF56300">
    <property type="entry name" value="Metallo-dependent phosphatases"/>
    <property type="match status" value="1"/>
</dbReference>
<dbReference type="Gene3D" id="3.60.21.70">
    <property type="entry name" value="PhoD-like phosphatase"/>
    <property type="match status" value="1"/>
</dbReference>
<protein>
    <submittedName>
        <fullName evidence="5">Alkaline phosphatase</fullName>
    </submittedName>
</protein>
<dbReference type="PANTHER" id="PTHR43606:SF7">
    <property type="entry name" value="PHOSPHATASE, PUTATIVE (AFU_ORTHOLOGUE AFUA_6G08710)-RELATED"/>
    <property type="match status" value="1"/>
</dbReference>
<dbReference type="PANTHER" id="PTHR43606">
    <property type="entry name" value="PHOSPHATASE, PUTATIVE (AFU_ORTHOLOGUE AFUA_6G08710)-RELATED"/>
    <property type="match status" value="1"/>
</dbReference>
<evidence type="ECO:0000259" key="3">
    <source>
        <dbReference type="Pfam" id="PF09423"/>
    </source>
</evidence>
<dbReference type="PROSITE" id="PS51257">
    <property type="entry name" value="PROKAR_LIPOPROTEIN"/>
    <property type="match status" value="1"/>
</dbReference>
<dbReference type="Pfam" id="PF16655">
    <property type="entry name" value="PhoD_N"/>
    <property type="match status" value="1"/>
</dbReference>
<evidence type="ECO:0000256" key="1">
    <source>
        <dbReference type="ARBA" id="ARBA00022729"/>
    </source>
</evidence>
<accession>A0ABV4AEW9</accession>